<sequence length="313" mass="34103">MRLPFLRHAMLPLFAALLLSACHGKDEASQAGGSTPQAALQGSIDLIKAADFNGLWKHALPPADYANLRADWSRQQKDVKPMSAEDRARFDQTIQKLTEAGAEDKLYAELQPRLSGMEQQYKDQLPVLISVGEALVKNGIAQSKGLSNVQKTQADSVLDVLVPWAQHTPWFDQAKARQAVGVAVTTARKLGLKSPDQMRSMDFDTTMAKYSTGFTGLKQLLAIYGLSVDDTLNSIKLTPVSSSNGHAVVRVDYTLLGKPLSVESKLVQQDGRWYSEDMLDNARQSHQRLVQAQSLPTASASAAQASSNPVTKD</sequence>
<organism evidence="3 4">
    <name type="scientific">Rhodanobacter ginsengisoli</name>
    <dbReference type="NCBI Taxonomy" id="418646"/>
    <lineage>
        <taxon>Bacteria</taxon>
        <taxon>Pseudomonadati</taxon>
        <taxon>Pseudomonadota</taxon>
        <taxon>Gammaproteobacteria</taxon>
        <taxon>Lysobacterales</taxon>
        <taxon>Rhodanobacteraceae</taxon>
        <taxon>Rhodanobacter</taxon>
    </lineage>
</organism>
<feature type="compositionally biased region" description="Low complexity" evidence="1">
    <location>
        <begin position="294"/>
        <end position="307"/>
    </location>
</feature>
<feature type="signal peptide" evidence="2">
    <location>
        <begin position="1"/>
        <end position="24"/>
    </location>
</feature>
<name>A0ABW0QJ61_9GAMM</name>
<feature type="chain" id="PRO_5047146766" description="DUF3828 domain-containing protein" evidence="2">
    <location>
        <begin position="25"/>
        <end position="313"/>
    </location>
</feature>
<evidence type="ECO:0000313" key="4">
    <source>
        <dbReference type="Proteomes" id="UP001596114"/>
    </source>
</evidence>
<reference evidence="4" key="1">
    <citation type="journal article" date="2019" name="Int. J. Syst. Evol. Microbiol.">
        <title>The Global Catalogue of Microorganisms (GCM) 10K type strain sequencing project: providing services to taxonomists for standard genome sequencing and annotation.</title>
        <authorList>
            <consortium name="The Broad Institute Genomics Platform"/>
            <consortium name="The Broad Institute Genome Sequencing Center for Infectious Disease"/>
            <person name="Wu L."/>
            <person name="Ma J."/>
        </authorList>
    </citation>
    <scope>NUCLEOTIDE SEQUENCE [LARGE SCALE GENOMIC DNA]</scope>
    <source>
        <strain evidence="4">CGMCC 1.16619</strain>
    </source>
</reference>
<accession>A0ABW0QJ61</accession>
<evidence type="ECO:0000256" key="2">
    <source>
        <dbReference type="SAM" id="SignalP"/>
    </source>
</evidence>
<dbReference type="Proteomes" id="UP001596114">
    <property type="component" value="Unassembled WGS sequence"/>
</dbReference>
<protein>
    <recommendedName>
        <fullName evidence="5">DUF3828 domain-containing protein</fullName>
    </recommendedName>
</protein>
<dbReference type="PROSITE" id="PS51257">
    <property type="entry name" value="PROKAR_LIPOPROTEIN"/>
    <property type="match status" value="1"/>
</dbReference>
<dbReference type="RefSeq" id="WP_377316524.1">
    <property type="nucleotide sequence ID" value="NZ_JBHSNF010000001.1"/>
</dbReference>
<evidence type="ECO:0000256" key="1">
    <source>
        <dbReference type="SAM" id="MobiDB-lite"/>
    </source>
</evidence>
<gene>
    <name evidence="3" type="ORF">ACFPPA_01360</name>
</gene>
<dbReference type="EMBL" id="JBHSNF010000001">
    <property type="protein sequence ID" value="MFC5524380.1"/>
    <property type="molecule type" value="Genomic_DNA"/>
</dbReference>
<evidence type="ECO:0008006" key="5">
    <source>
        <dbReference type="Google" id="ProtNLM"/>
    </source>
</evidence>
<keyword evidence="2" id="KW-0732">Signal</keyword>
<feature type="region of interest" description="Disordered" evidence="1">
    <location>
        <begin position="294"/>
        <end position="313"/>
    </location>
</feature>
<evidence type="ECO:0000313" key="3">
    <source>
        <dbReference type="EMBL" id="MFC5524380.1"/>
    </source>
</evidence>
<comment type="caution">
    <text evidence="3">The sequence shown here is derived from an EMBL/GenBank/DDBJ whole genome shotgun (WGS) entry which is preliminary data.</text>
</comment>
<proteinExistence type="predicted"/>
<keyword evidence="4" id="KW-1185">Reference proteome</keyword>